<evidence type="ECO:0000313" key="1">
    <source>
        <dbReference type="EMBL" id="KAK9812392.1"/>
    </source>
</evidence>
<accession>A0AAW1PVL1</accession>
<keyword evidence="2" id="KW-1185">Reference proteome</keyword>
<gene>
    <name evidence="1" type="ORF">WJX73_007067</name>
</gene>
<dbReference type="AlphaFoldDB" id="A0AAW1PVL1"/>
<dbReference type="Proteomes" id="UP001465755">
    <property type="component" value="Unassembled WGS sequence"/>
</dbReference>
<name>A0AAW1PVL1_9CHLO</name>
<dbReference type="EMBL" id="JALJOQ010000007">
    <property type="protein sequence ID" value="KAK9812392.1"/>
    <property type="molecule type" value="Genomic_DNA"/>
</dbReference>
<organism evidence="1 2">
    <name type="scientific">Symbiochloris irregularis</name>
    <dbReference type="NCBI Taxonomy" id="706552"/>
    <lineage>
        <taxon>Eukaryota</taxon>
        <taxon>Viridiplantae</taxon>
        <taxon>Chlorophyta</taxon>
        <taxon>core chlorophytes</taxon>
        <taxon>Trebouxiophyceae</taxon>
        <taxon>Trebouxiales</taxon>
        <taxon>Trebouxiaceae</taxon>
        <taxon>Symbiochloris</taxon>
    </lineage>
</organism>
<evidence type="ECO:0000313" key="2">
    <source>
        <dbReference type="Proteomes" id="UP001465755"/>
    </source>
</evidence>
<reference evidence="1 2" key="1">
    <citation type="journal article" date="2024" name="Nat. Commun.">
        <title>Phylogenomics reveals the evolutionary origins of lichenization in chlorophyte algae.</title>
        <authorList>
            <person name="Puginier C."/>
            <person name="Libourel C."/>
            <person name="Otte J."/>
            <person name="Skaloud P."/>
            <person name="Haon M."/>
            <person name="Grisel S."/>
            <person name="Petersen M."/>
            <person name="Berrin J.G."/>
            <person name="Delaux P.M."/>
            <person name="Dal Grande F."/>
            <person name="Keller J."/>
        </authorList>
    </citation>
    <scope>NUCLEOTIDE SEQUENCE [LARGE SCALE GENOMIC DNA]</scope>
    <source>
        <strain evidence="1 2">SAG 2036</strain>
    </source>
</reference>
<protein>
    <submittedName>
        <fullName evidence="1">Uncharacterized protein</fullName>
    </submittedName>
</protein>
<sequence>MSALTKLLATGRRLLTPAMRQPNPLQNLLLSAPDGPPVQSACQLQSLKVLALVSVEMDILDMLSALTSLEALSLAGYLMHGYDEYLIEESESPLFFEDLEGLSALR</sequence>
<comment type="caution">
    <text evidence="1">The sequence shown here is derived from an EMBL/GenBank/DDBJ whole genome shotgun (WGS) entry which is preliminary data.</text>
</comment>
<proteinExistence type="predicted"/>